<feature type="compositionally biased region" description="Low complexity" evidence="1">
    <location>
        <begin position="40"/>
        <end position="51"/>
    </location>
</feature>
<dbReference type="SUPFAM" id="SSF52087">
    <property type="entry name" value="CRAL/TRIO domain"/>
    <property type="match status" value="1"/>
</dbReference>
<name>A0A545W6H2_9HYPO</name>
<dbReference type="SMART" id="SM01100">
    <property type="entry name" value="CRAL_TRIO_N"/>
    <property type="match status" value="1"/>
</dbReference>
<feature type="domain" description="CRAL-TRIO" evidence="2">
    <location>
        <begin position="194"/>
        <end position="339"/>
    </location>
</feature>
<dbReference type="InterPro" id="IPR036865">
    <property type="entry name" value="CRAL-TRIO_dom_sf"/>
</dbReference>
<dbReference type="PANTHER" id="PTHR46590">
    <property type="entry name" value="PHOSPHATIDYLINOSITOL TRANSFER PROTEIN CSR1-RELATED"/>
    <property type="match status" value="1"/>
</dbReference>
<dbReference type="InterPro" id="IPR036273">
    <property type="entry name" value="CRAL/TRIO_N_dom_sf"/>
</dbReference>
<dbReference type="AlphaFoldDB" id="A0A545W6H2"/>
<dbReference type="SMART" id="SM00516">
    <property type="entry name" value="SEC14"/>
    <property type="match status" value="1"/>
</dbReference>
<dbReference type="Pfam" id="PF03765">
    <property type="entry name" value="CRAL_TRIO_N"/>
    <property type="match status" value="1"/>
</dbReference>
<dbReference type="SUPFAM" id="SSF46938">
    <property type="entry name" value="CRAL/TRIO N-terminal domain"/>
    <property type="match status" value="1"/>
</dbReference>
<evidence type="ECO:0000313" key="4">
    <source>
        <dbReference type="Proteomes" id="UP000315783"/>
    </source>
</evidence>
<dbReference type="Pfam" id="PF00650">
    <property type="entry name" value="CRAL_TRIO"/>
    <property type="match status" value="1"/>
</dbReference>
<evidence type="ECO:0000313" key="3">
    <source>
        <dbReference type="EMBL" id="TQV98337.1"/>
    </source>
</evidence>
<evidence type="ECO:0000256" key="1">
    <source>
        <dbReference type="SAM" id="MobiDB-lite"/>
    </source>
</evidence>
<accession>A0A545W6H2</accession>
<organism evidence="3 4">
    <name type="scientific">Cordyceps javanica</name>
    <dbReference type="NCBI Taxonomy" id="43265"/>
    <lineage>
        <taxon>Eukaryota</taxon>
        <taxon>Fungi</taxon>
        <taxon>Dikarya</taxon>
        <taxon>Ascomycota</taxon>
        <taxon>Pezizomycotina</taxon>
        <taxon>Sordariomycetes</taxon>
        <taxon>Hypocreomycetidae</taxon>
        <taxon>Hypocreales</taxon>
        <taxon>Cordycipitaceae</taxon>
        <taxon>Cordyceps</taxon>
    </lineage>
</organism>
<dbReference type="InterPro" id="IPR052432">
    <property type="entry name" value="PITP/CRAL-TRIO"/>
</dbReference>
<evidence type="ECO:0000259" key="2">
    <source>
        <dbReference type="PROSITE" id="PS50191"/>
    </source>
</evidence>
<dbReference type="PROSITE" id="PS50191">
    <property type="entry name" value="CRAL_TRIO"/>
    <property type="match status" value="1"/>
</dbReference>
<gene>
    <name evidence="3" type="ORF">IF1G_02417</name>
</gene>
<dbReference type="STRING" id="43265.A0A545W6H2"/>
<protein>
    <submittedName>
        <fullName evidence="3">CRAL/TRIO domain-containing protein</fullName>
    </submittedName>
</protein>
<dbReference type="Proteomes" id="UP000315783">
    <property type="component" value="Unassembled WGS sequence"/>
</dbReference>
<sequence>MATTQIAPGHFGNLSAEQEKKLREFWGAVAGVSGWSESGTATQNATKQAAAPEPEPQQSGGGWGFSMFRKNENADSSGQPATDEDKFGLNKQYSDILAEQSTETIRESIWEMTKHDHPDVLALRFLRARKWNVQQALVMFVTAVNWRKNEMGVDADIMKNGEAGALHDELNGSGEVKQVGADFLAQLRMGKSFLHGADKEGRPICVVRVRLHHGGEQSAKSIEKYTVHVIETARLLLSPPIETATIIFDMTGFTLSNMDYAPVKFMIKCFEANYPESLGAVLIQNSPWLFQGIWRIIKPWLDPVVAAKVHFTNGRSGLEEFIEASHIPKELDGDEDWEYKYIEPVANENIAMQDTVARNRVLEERSALVKEFEEATKAWLREGNGDSGVQARETRDSIATQMKENYWKLDPYIRARSLYDRQGVIGTNGAINFYPGTVATEK</sequence>
<dbReference type="InterPro" id="IPR011074">
    <property type="entry name" value="CRAL/TRIO_N_dom"/>
</dbReference>
<dbReference type="EMBL" id="SPUK01000003">
    <property type="protein sequence ID" value="TQV98337.1"/>
    <property type="molecule type" value="Genomic_DNA"/>
</dbReference>
<comment type="caution">
    <text evidence="3">The sequence shown here is derived from an EMBL/GenBank/DDBJ whole genome shotgun (WGS) entry which is preliminary data.</text>
</comment>
<dbReference type="InterPro" id="IPR001251">
    <property type="entry name" value="CRAL-TRIO_dom"/>
</dbReference>
<dbReference type="PANTHER" id="PTHR46590:SF1">
    <property type="entry name" value="PHOSPHATIDYLINOSITOL TRANSFER PROTEIN CSR1"/>
    <property type="match status" value="1"/>
</dbReference>
<dbReference type="OrthoDB" id="43460at2759"/>
<keyword evidence="4" id="KW-1185">Reference proteome</keyword>
<feature type="region of interest" description="Disordered" evidence="1">
    <location>
        <begin position="33"/>
        <end position="90"/>
    </location>
</feature>
<reference evidence="3 4" key="1">
    <citation type="journal article" date="2019" name="Appl. Microbiol. Biotechnol.">
        <title>Genome sequence of Isaria javanica and comparative genome analysis insights into family S53 peptidase evolution in fungal entomopathogens.</title>
        <authorList>
            <person name="Lin R."/>
            <person name="Zhang X."/>
            <person name="Xin B."/>
            <person name="Zou M."/>
            <person name="Gao Y."/>
            <person name="Qin F."/>
            <person name="Hu Q."/>
            <person name="Xie B."/>
            <person name="Cheng X."/>
        </authorList>
    </citation>
    <scope>NUCLEOTIDE SEQUENCE [LARGE SCALE GENOMIC DNA]</scope>
    <source>
        <strain evidence="3 4">IJ1G</strain>
    </source>
</reference>
<dbReference type="Gene3D" id="3.40.525.10">
    <property type="entry name" value="CRAL-TRIO lipid binding domain"/>
    <property type="match status" value="1"/>
</dbReference>
<dbReference type="CDD" id="cd00170">
    <property type="entry name" value="SEC14"/>
    <property type="match status" value="1"/>
</dbReference>
<proteinExistence type="predicted"/>